<feature type="domain" description="HTH marR-type" evidence="2">
    <location>
        <begin position="11"/>
        <end position="148"/>
    </location>
</feature>
<keyword evidence="4" id="KW-1185">Reference proteome</keyword>
<gene>
    <name evidence="3" type="ORF">E4099_09725</name>
</gene>
<feature type="region of interest" description="Disordered" evidence="1">
    <location>
        <begin position="153"/>
        <end position="176"/>
    </location>
</feature>
<evidence type="ECO:0000259" key="2">
    <source>
        <dbReference type="PROSITE" id="PS50995"/>
    </source>
</evidence>
<dbReference type="InterPro" id="IPR039422">
    <property type="entry name" value="MarR/SlyA-like"/>
</dbReference>
<proteinExistence type="predicted"/>
<dbReference type="InterPro" id="IPR036388">
    <property type="entry name" value="WH-like_DNA-bd_sf"/>
</dbReference>
<dbReference type="EMBL" id="SRID01000062">
    <property type="protein sequence ID" value="TGB13606.1"/>
    <property type="molecule type" value="Genomic_DNA"/>
</dbReference>
<reference evidence="3 4" key="1">
    <citation type="submission" date="2019-03" db="EMBL/GenBank/DDBJ databases">
        <authorList>
            <person name="Gonzalez-Pimentel J.L."/>
        </authorList>
    </citation>
    <scope>NUCLEOTIDE SEQUENCE [LARGE SCALE GENOMIC DNA]</scope>
    <source>
        <strain evidence="3 4">JCM 31289</strain>
    </source>
</reference>
<name>A0A4Z0HDW8_9ACTN</name>
<dbReference type="Pfam" id="PF12802">
    <property type="entry name" value="MarR_2"/>
    <property type="match status" value="1"/>
</dbReference>
<dbReference type="PANTHER" id="PTHR33164:SF43">
    <property type="entry name" value="HTH-TYPE TRANSCRIPTIONAL REPRESSOR YETL"/>
    <property type="match status" value="1"/>
</dbReference>
<evidence type="ECO:0000313" key="3">
    <source>
        <dbReference type="EMBL" id="TGB13606.1"/>
    </source>
</evidence>
<dbReference type="GO" id="GO:0003700">
    <property type="term" value="F:DNA-binding transcription factor activity"/>
    <property type="evidence" value="ECO:0007669"/>
    <property type="project" value="InterPro"/>
</dbReference>
<dbReference type="PANTHER" id="PTHR33164">
    <property type="entry name" value="TRANSCRIPTIONAL REGULATOR, MARR FAMILY"/>
    <property type="match status" value="1"/>
</dbReference>
<evidence type="ECO:0000313" key="4">
    <source>
        <dbReference type="Proteomes" id="UP000297948"/>
    </source>
</evidence>
<accession>A0A4Z0HDW8</accession>
<organism evidence="3 4">
    <name type="scientific">Streptomyces palmae</name>
    <dbReference type="NCBI Taxonomy" id="1701085"/>
    <lineage>
        <taxon>Bacteria</taxon>
        <taxon>Bacillati</taxon>
        <taxon>Actinomycetota</taxon>
        <taxon>Actinomycetes</taxon>
        <taxon>Kitasatosporales</taxon>
        <taxon>Streptomycetaceae</taxon>
        <taxon>Streptomyces</taxon>
    </lineage>
</organism>
<evidence type="ECO:0000256" key="1">
    <source>
        <dbReference type="SAM" id="MobiDB-lite"/>
    </source>
</evidence>
<dbReference type="InterPro" id="IPR036390">
    <property type="entry name" value="WH_DNA-bd_sf"/>
</dbReference>
<dbReference type="GO" id="GO:0006950">
    <property type="term" value="P:response to stress"/>
    <property type="evidence" value="ECO:0007669"/>
    <property type="project" value="TreeGrafter"/>
</dbReference>
<dbReference type="OrthoDB" id="4485201at2"/>
<sequence>MSEPAPPQDAVASLERVLTTISYLLTRSQTHERMAARAGVGIGRSDLYLLMALESGGGVSRVGDLAARLLVEPSHVTRQIGQLAAQGLVDRTTDAVDRRVRQVAITERGTATLDRLRQASEGYLRQALRGAEEADVAATAAVLRQLVDHARTTVREEVAPPPPEAREPAARALRSG</sequence>
<comment type="caution">
    <text evidence="3">The sequence shown here is derived from an EMBL/GenBank/DDBJ whole genome shotgun (WGS) entry which is preliminary data.</text>
</comment>
<dbReference type="Gene3D" id="1.10.10.10">
    <property type="entry name" value="Winged helix-like DNA-binding domain superfamily/Winged helix DNA-binding domain"/>
    <property type="match status" value="1"/>
</dbReference>
<dbReference type="SMART" id="SM00347">
    <property type="entry name" value="HTH_MARR"/>
    <property type="match status" value="1"/>
</dbReference>
<dbReference type="SUPFAM" id="SSF46785">
    <property type="entry name" value="Winged helix' DNA-binding domain"/>
    <property type="match status" value="1"/>
</dbReference>
<dbReference type="PROSITE" id="PS50995">
    <property type="entry name" value="HTH_MARR_2"/>
    <property type="match status" value="1"/>
</dbReference>
<feature type="compositionally biased region" description="Basic and acidic residues" evidence="1">
    <location>
        <begin position="153"/>
        <end position="169"/>
    </location>
</feature>
<protein>
    <submittedName>
        <fullName evidence="3">MarR family transcriptional regulator</fullName>
    </submittedName>
</protein>
<dbReference type="Proteomes" id="UP000297948">
    <property type="component" value="Unassembled WGS sequence"/>
</dbReference>
<dbReference type="AlphaFoldDB" id="A0A4Z0HDW8"/>
<dbReference type="RefSeq" id="WP_135338568.1">
    <property type="nucleotide sequence ID" value="NZ_JBHLTX010000028.1"/>
</dbReference>
<dbReference type="InterPro" id="IPR000835">
    <property type="entry name" value="HTH_MarR-typ"/>
</dbReference>